<organism evidence="2 3">
    <name type="scientific">Sphagnum jensenii</name>
    <dbReference type="NCBI Taxonomy" id="128206"/>
    <lineage>
        <taxon>Eukaryota</taxon>
        <taxon>Viridiplantae</taxon>
        <taxon>Streptophyta</taxon>
        <taxon>Embryophyta</taxon>
        <taxon>Bryophyta</taxon>
        <taxon>Sphagnophytina</taxon>
        <taxon>Sphagnopsida</taxon>
        <taxon>Sphagnales</taxon>
        <taxon>Sphagnaceae</taxon>
        <taxon>Sphagnum</taxon>
    </lineage>
</organism>
<name>A0ABP0XB04_9BRYO</name>
<dbReference type="InterPro" id="IPR050167">
    <property type="entry name" value="Ser_Thr_protein_kinase"/>
</dbReference>
<dbReference type="EMBL" id="OZ020101">
    <property type="protein sequence ID" value="CAK9275111.1"/>
    <property type="molecule type" value="Genomic_DNA"/>
</dbReference>
<protein>
    <recommendedName>
        <fullName evidence="1">Protein kinase domain-containing protein</fullName>
    </recommendedName>
</protein>
<sequence length="281" mass="32419">MLSGKVEETRRKLMLQNRCYIGFQSSSSRCDKIARLLHRGFVSTAAASDEENLKGFLRPLRGLGVSGKVLCYVKVLLEVDHDIDFVGEMYAMKIPKQGHYKDLLERQIKSSCRRVSYSHRKNLVHHNLNPQNILVKFDESGPGSLMLSRLIEQFWTAKSIDWEISPTEFDLNDSVIGEMGSYRHMVPEVSLDEKYGKSVDVFSFHVILYEMFEGAPPFKEQAAYDATQLAAEEDCWLDMRSKTYPPGMWELIQRCWSTSPKERPLFDNIVQELQMMEEGFL</sequence>
<accession>A0ABP0XB04</accession>
<dbReference type="PROSITE" id="PS50011">
    <property type="entry name" value="PROTEIN_KINASE_DOM"/>
    <property type="match status" value="1"/>
</dbReference>
<evidence type="ECO:0000313" key="3">
    <source>
        <dbReference type="Proteomes" id="UP001497444"/>
    </source>
</evidence>
<reference evidence="2" key="1">
    <citation type="submission" date="2024-02" db="EMBL/GenBank/DDBJ databases">
        <authorList>
            <consortium name="ELIXIR-Norway"/>
            <consortium name="Elixir Norway"/>
        </authorList>
    </citation>
    <scope>NUCLEOTIDE SEQUENCE</scope>
</reference>
<evidence type="ECO:0000259" key="1">
    <source>
        <dbReference type="PROSITE" id="PS50011"/>
    </source>
</evidence>
<dbReference type="PANTHER" id="PTHR23257">
    <property type="entry name" value="SERINE-THREONINE PROTEIN KINASE"/>
    <property type="match status" value="1"/>
</dbReference>
<dbReference type="InterPro" id="IPR001245">
    <property type="entry name" value="Ser-Thr/Tyr_kinase_cat_dom"/>
</dbReference>
<dbReference type="InterPro" id="IPR000719">
    <property type="entry name" value="Prot_kinase_dom"/>
</dbReference>
<proteinExistence type="predicted"/>
<dbReference type="PANTHER" id="PTHR23257:SF891">
    <property type="entry name" value="INTEGRIN-LINKED PROTEIN KINASE FAMILY"/>
    <property type="match status" value="1"/>
</dbReference>
<feature type="domain" description="Protein kinase" evidence="1">
    <location>
        <begin position="1"/>
        <end position="281"/>
    </location>
</feature>
<dbReference type="Proteomes" id="UP001497444">
    <property type="component" value="Chromosome 6"/>
</dbReference>
<gene>
    <name evidence="2" type="ORF">CSSPJE1EN1_LOCUS20589</name>
</gene>
<dbReference type="Gene3D" id="1.10.510.10">
    <property type="entry name" value="Transferase(Phosphotransferase) domain 1"/>
    <property type="match status" value="1"/>
</dbReference>
<dbReference type="SUPFAM" id="SSF56112">
    <property type="entry name" value="Protein kinase-like (PK-like)"/>
    <property type="match status" value="1"/>
</dbReference>
<keyword evidence="3" id="KW-1185">Reference proteome</keyword>
<dbReference type="InterPro" id="IPR011009">
    <property type="entry name" value="Kinase-like_dom_sf"/>
</dbReference>
<dbReference type="Pfam" id="PF07714">
    <property type="entry name" value="PK_Tyr_Ser-Thr"/>
    <property type="match status" value="1"/>
</dbReference>
<evidence type="ECO:0000313" key="2">
    <source>
        <dbReference type="EMBL" id="CAK9275111.1"/>
    </source>
</evidence>